<dbReference type="CDD" id="cd00158">
    <property type="entry name" value="RHOD"/>
    <property type="match status" value="1"/>
</dbReference>
<dbReference type="AlphaFoldDB" id="A0A2M8KWU5"/>
<dbReference type="EMBL" id="PFEF01000006">
    <property type="protein sequence ID" value="PJE64396.1"/>
    <property type="molecule type" value="Genomic_DNA"/>
</dbReference>
<dbReference type="PANTHER" id="PTHR43031:SF1">
    <property type="entry name" value="PYRIDINE NUCLEOTIDE-DISULPHIDE OXIDOREDUCTASE"/>
    <property type="match status" value="1"/>
</dbReference>
<evidence type="ECO:0000313" key="2">
    <source>
        <dbReference type="EMBL" id="PJE64396.1"/>
    </source>
</evidence>
<proteinExistence type="predicted"/>
<dbReference type="PANTHER" id="PTHR43031">
    <property type="entry name" value="FAD-DEPENDENT OXIDOREDUCTASE"/>
    <property type="match status" value="1"/>
</dbReference>
<evidence type="ECO:0000313" key="3">
    <source>
        <dbReference type="Proteomes" id="UP000229098"/>
    </source>
</evidence>
<feature type="domain" description="Rhodanese" evidence="1">
    <location>
        <begin position="16"/>
        <end position="110"/>
    </location>
</feature>
<dbReference type="Gene3D" id="3.40.250.10">
    <property type="entry name" value="Rhodanese-like domain"/>
    <property type="match status" value="1"/>
</dbReference>
<evidence type="ECO:0000259" key="1">
    <source>
        <dbReference type="PROSITE" id="PS50206"/>
    </source>
</evidence>
<name>A0A2M8KWU5_9BACT</name>
<dbReference type="Proteomes" id="UP000229098">
    <property type="component" value="Unassembled WGS sequence"/>
</dbReference>
<dbReference type="InterPro" id="IPR050229">
    <property type="entry name" value="GlpE_sulfurtransferase"/>
</dbReference>
<dbReference type="PROSITE" id="PS50206">
    <property type="entry name" value="RHODANESE_3"/>
    <property type="match status" value="1"/>
</dbReference>
<dbReference type="SMART" id="SM00450">
    <property type="entry name" value="RHOD"/>
    <property type="match status" value="1"/>
</dbReference>
<dbReference type="Pfam" id="PF00581">
    <property type="entry name" value="Rhodanese"/>
    <property type="match status" value="1"/>
</dbReference>
<comment type="caution">
    <text evidence="2">The sequence shown here is derived from an EMBL/GenBank/DDBJ whole genome shotgun (WGS) entry which is preliminary data.</text>
</comment>
<dbReference type="InterPro" id="IPR001763">
    <property type="entry name" value="Rhodanese-like_dom"/>
</dbReference>
<gene>
    <name evidence="2" type="ORF">COU90_03035</name>
</gene>
<dbReference type="SUPFAM" id="SSF52821">
    <property type="entry name" value="Rhodanese/Cell cycle control phosphatase"/>
    <property type="match status" value="1"/>
</dbReference>
<sequence>MAKKISTEEVKSKLDKNENFYLIDTLAANSFEARHIPGAKSMPYGTDFIKQFEQVINAQKDAEIITYCASNGCQLSALAANALEEAGYTNVGHYVDGLAGWQNAGHKFEGEATK</sequence>
<organism evidence="2 3">
    <name type="scientific">Candidatus Ryanbacteria bacterium CG10_big_fil_rev_8_21_14_0_10_43_42</name>
    <dbReference type="NCBI Taxonomy" id="1974864"/>
    <lineage>
        <taxon>Bacteria</taxon>
        <taxon>Candidatus Ryaniibacteriota</taxon>
    </lineage>
</organism>
<accession>A0A2M8KWU5</accession>
<reference evidence="3" key="1">
    <citation type="submission" date="2017-09" db="EMBL/GenBank/DDBJ databases">
        <title>Depth-based differentiation of microbial function through sediment-hosted aquifers and enrichment of novel symbionts in the deep terrestrial subsurface.</title>
        <authorList>
            <person name="Probst A.J."/>
            <person name="Ladd B."/>
            <person name="Jarett J.K."/>
            <person name="Geller-Mcgrath D.E."/>
            <person name="Sieber C.M.K."/>
            <person name="Emerson J.B."/>
            <person name="Anantharaman K."/>
            <person name="Thomas B.C."/>
            <person name="Malmstrom R."/>
            <person name="Stieglmeier M."/>
            <person name="Klingl A."/>
            <person name="Woyke T."/>
            <person name="Ryan C.M."/>
            <person name="Banfield J.F."/>
        </authorList>
    </citation>
    <scope>NUCLEOTIDE SEQUENCE [LARGE SCALE GENOMIC DNA]</scope>
</reference>
<dbReference type="InterPro" id="IPR036873">
    <property type="entry name" value="Rhodanese-like_dom_sf"/>
</dbReference>
<protein>
    <submittedName>
        <fullName evidence="2">Rhodanese-like domain-containing protein</fullName>
    </submittedName>
</protein>